<gene>
    <name evidence="4" type="ORF">FN976_09900</name>
</gene>
<comment type="similarity">
    <text evidence="1">Belongs to the short-chain dehydrogenases/reductases (SDR) family.</text>
</comment>
<feature type="region of interest" description="Disordered" evidence="3">
    <location>
        <begin position="158"/>
        <end position="178"/>
    </location>
</feature>
<evidence type="ECO:0000256" key="1">
    <source>
        <dbReference type="ARBA" id="ARBA00006484"/>
    </source>
</evidence>
<dbReference type="InterPro" id="IPR002347">
    <property type="entry name" value="SDR_fam"/>
</dbReference>
<keyword evidence="5" id="KW-1185">Reference proteome</keyword>
<reference evidence="4 5" key="1">
    <citation type="submission" date="2019-07" db="EMBL/GenBank/DDBJ databases">
        <title>Caenimonas sedimenti sp. nov., isolated from activated sludge.</title>
        <authorList>
            <person name="Xu J."/>
        </authorList>
    </citation>
    <scope>NUCLEOTIDE SEQUENCE [LARGE SCALE GENOMIC DNA]</scope>
    <source>
        <strain evidence="4 5">HX-9-20</strain>
    </source>
</reference>
<proteinExistence type="inferred from homology"/>
<dbReference type="Gene3D" id="3.40.50.720">
    <property type="entry name" value="NAD(P)-binding Rossmann-like Domain"/>
    <property type="match status" value="1"/>
</dbReference>
<protein>
    <submittedName>
        <fullName evidence="4">SDR family NAD(P)-dependent oxidoreductase</fullName>
    </submittedName>
</protein>
<accession>A0A562ZSA0</accession>
<evidence type="ECO:0000313" key="5">
    <source>
        <dbReference type="Proteomes" id="UP000318199"/>
    </source>
</evidence>
<organism evidence="4 5">
    <name type="scientific">Caenimonas sedimenti</name>
    <dbReference type="NCBI Taxonomy" id="2596921"/>
    <lineage>
        <taxon>Bacteria</taxon>
        <taxon>Pseudomonadati</taxon>
        <taxon>Pseudomonadota</taxon>
        <taxon>Betaproteobacteria</taxon>
        <taxon>Burkholderiales</taxon>
        <taxon>Comamonadaceae</taxon>
        <taxon>Caenimonas</taxon>
    </lineage>
</organism>
<dbReference type="Proteomes" id="UP000318199">
    <property type="component" value="Unassembled WGS sequence"/>
</dbReference>
<dbReference type="AlphaFoldDB" id="A0A562ZSA0"/>
<evidence type="ECO:0000256" key="3">
    <source>
        <dbReference type="SAM" id="MobiDB-lite"/>
    </source>
</evidence>
<dbReference type="PRINTS" id="PR00081">
    <property type="entry name" value="GDHRDH"/>
</dbReference>
<comment type="caution">
    <text evidence="4">The sequence shown here is derived from an EMBL/GenBank/DDBJ whole genome shotgun (WGS) entry which is preliminary data.</text>
</comment>
<keyword evidence="2" id="KW-0560">Oxidoreductase</keyword>
<dbReference type="EMBL" id="VOBQ01000008">
    <property type="protein sequence ID" value="TWO71241.1"/>
    <property type="molecule type" value="Genomic_DNA"/>
</dbReference>
<dbReference type="OrthoDB" id="6823797at2"/>
<dbReference type="PANTHER" id="PTHR43669:SF3">
    <property type="entry name" value="ALCOHOL DEHYDROGENASE, PUTATIVE (AFU_ORTHOLOGUE AFUA_3G03445)-RELATED"/>
    <property type="match status" value="1"/>
</dbReference>
<feature type="region of interest" description="Disordered" evidence="3">
    <location>
        <begin position="200"/>
        <end position="220"/>
    </location>
</feature>
<dbReference type="GO" id="GO:0016491">
    <property type="term" value="F:oxidoreductase activity"/>
    <property type="evidence" value="ECO:0007669"/>
    <property type="project" value="UniProtKB-KW"/>
</dbReference>
<dbReference type="Pfam" id="PF00106">
    <property type="entry name" value="adh_short"/>
    <property type="match status" value="1"/>
</dbReference>
<dbReference type="InterPro" id="IPR036291">
    <property type="entry name" value="NAD(P)-bd_dom_sf"/>
</dbReference>
<sequence>MRMKERVVIVTGAARGLGRGFAERLAAEGAAVVCGDLRPCEETVAAIRGAGGRAMAVRLDVTDMASCLASAETAVAEFGRLDGLVNNAALYADIKGARFDQIEEKQWDAVMNVNVKGIWQMCKAAVPHAQDRRRQHRQHLVAGRRAWHGVCHRLRRVQGGGHRHHALPGARTGARLDSRQFSGAVAGADRGNDELLRRKARAGDQGHRRKSGVATQPGGC</sequence>
<evidence type="ECO:0000256" key="2">
    <source>
        <dbReference type="ARBA" id="ARBA00023002"/>
    </source>
</evidence>
<evidence type="ECO:0000313" key="4">
    <source>
        <dbReference type="EMBL" id="TWO71241.1"/>
    </source>
</evidence>
<dbReference type="PANTHER" id="PTHR43669">
    <property type="entry name" value="5-KETO-D-GLUCONATE 5-REDUCTASE"/>
    <property type="match status" value="1"/>
</dbReference>
<dbReference type="SUPFAM" id="SSF51735">
    <property type="entry name" value="NAD(P)-binding Rossmann-fold domains"/>
    <property type="match status" value="1"/>
</dbReference>
<name>A0A562ZSA0_9BURK</name>